<dbReference type="Proteomes" id="UP000530670">
    <property type="component" value="Unassembled WGS sequence"/>
</dbReference>
<protein>
    <submittedName>
        <fullName evidence="1">Ankyrin repeats (3 copies) domain protein</fullName>
    </submittedName>
</protein>
<accession>A0A8H5VTI2</accession>
<evidence type="ECO:0000313" key="1">
    <source>
        <dbReference type="EMBL" id="KAF5633875.1"/>
    </source>
</evidence>
<evidence type="ECO:0000313" key="2">
    <source>
        <dbReference type="Proteomes" id="UP000530670"/>
    </source>
</evidence>
<dbReference type="EMBL" id="JAAQRI010000138">
    <property type="protein sequence ID" value="KAF5633875.1"/>
    <property type="molecule type" value="Genomic_DNA"/>
</dbReference>
<proteinExistence type="predicted"/>
<dbReference type="AlphaFoldDB" id="A0A8H5VTI2"/>
<name>A0A8H5VTI2_9HYPO</name>
<dbReference type="OrthoDB" id="1577640at2759"/>
<gene>
    <name evidence="1" type="ORF">FTJAE_7027</name>
</gene>
<reference evidence="1 2" key="1">
    <citation type="submission" date="2020-05" db="EMBL/GenBank/DDBJ databases">
        <title>Identification and distribution of gene clusters putatively required for synthesis of sphingolipid metabolism inhibitors in phylogenetically diverse species of the filamentous fungus Fusarium.</title>
        <authorList>
            <person name="Kim H.-S."/>
            <person name="Busman M."/>
            <person name="Brown D.W."/>
            <person name="Divon H."/>
            <person name="Uhlig S."/>
            <person name="Proctor R.H."/>
        </authorList>
    </citation>
    <scope>NUCLEOTIDE SEQUENCE [LARGE SCALE GENOMIC DNA]</scope>
    <source>
        <strain evidence="1 2">NRRL 66243</strain>
    </source>
</reference>
<sequence>MEASAASSLFLQGLVDDYGYKYEPRRFHKGSSEGRTSSEHESLEGSDISEKSLLKLIENFITYLEHFYCHLRPRHHYATLRYITYTALGMHHSCCIDKDRRRACENHLYPVEDVCDYDESHKLELLEDLLEEFNGSITSILEDPEKDVRDLIYFWERTWVRRMVEVLDILEGDDLPEDERRGAEEIGVVWDNVGPEPPVVMGNPYHKFTIEYWLYELRKIEEEC</sequence>
<comment type="caution">
    <text evidence="1">The sequence shown here is derived from an EMBL/GenBank/DDBJ whole genome shotgun (WGS) entry which is preliminary data.</text>
</comment>
<dbReference type="RefSeq" id="XP_037205973.1">
    <property type="nucleotide sequence ID" value="XM_037353701.1"/>
</dbReference>
<organism evidence="1 2">
    <name type="scientific">Fusarium tjaetaba</name>
    <dbReference type="NCBI Taxonomy" id="1567544"/>
    <lineage>
        <taxon>Eukaryota</taxon>
        <taxon>Fungi</taxon>
        <taxon>Dikarya</taxon>
        <taxon>Ascomycota</taxon>
        <taxon>Pezizomycotina</taxon>
        <taxon>Sordariomycetes</taxon>
        <taxon>Hypocreomycetidae</taxon>
        <taxon>Hypocreales</taxon>
        <taxon>Nectriaceae</taxon>
        <taxon>Fusarium</taxon>
        <taxon>Fusarium fujikuroi species complex</taxon>
    </lineage>
</organism>
<keyword evidence="2" id="KW-1185">Reference proteome</keyword>
<dbReference type="GeneID" id="59305971"/>